<dbReference type="Proteomes" id="UP000693970">
    <property type="component" value="Unassembled WGS sequence"/>
</dbReference>
<dbReference type="PROSITE" id="PS50231">
    <property type="entry name" value="RICIN_B_LECTIN"/>
    <property type="match status" value="2"/>
</dbReference>
<feature type="domain" description="Ricin B lectin" evidence="1">
    <location>
        <begin position="34"/>
        <end position="173"/>
    </location>
</feature>
<organism evidence="2 3">
    <name type="scientific">Nitzschia inconspicua</name>
    <dbReference type="NCBI Taxonomy" id="303405"/>
    <lineage>
        <taxon>Eukaryota</taxon>
        <taxon>Sar</taxon>
        <taxon>Stramenopiles</taxon>
        <taxon>Ochrophyta</taxon>
        <taxon>Bacillariophyta</taxon>
        <taxon>Bacillariophyceae</taxon>
        <taxon>Bacillariophycidae</taxon>
        <taxon>Bacillariales</taxon>
        <taxon>Bacillariaceae</taxon>
        <taxon>Nitzschia</taxon>
    </lineage>
</organism>
<evidence type="ECO:0000313" key="2">
    <source>
        <dbReference type="EMBL" id="KAG7366678.1"/>
    </source>
</evidence>
<dbReference type="AlphaFoldDB" id="A0A9K3LRJ7"/>
<reference evidence="2" key="2">
    <citation type="submission" date="2021-04" db="EMBL/GenBank/DDBJ databases">
        <authorList>
            <person name="Podell S."/>
        </authorList>
    </citation>
    <scope>NUCLEOTIDE SEQUENCE</scope>
    <source>
        <strain evidence="2">Hildebrandi</strain>
    </source>
</reference>
<protein>
    <submittedName>
        <fullName evidence="2">Ricin-type beta-trefoil lectin domain-like protein</fullName>
    </submittedName>
</protein>
<dbReference type="CDD" id="cd00161">
    <property type="entry name" value="beta-trefoil_Ricin-like"/>
    <property type="match status" value="2"/>
</dbReference>
<proteinExistence type="predicted"/>
<dbReference type="SMART" id="SM00458">
    <property type="entry name" value="RICIN"/>
    <property type="match status" value="2"/>
</dbReference>
<dbReference type="InterPro" id="IPR000772">
    <property type="entry name" value="Ricin_B_lectin"/>
</dbReference>
<evidence type="ECO:0000259" key="1">
    <source>
        <dbReference type="SMART" id="SM00458"/>
    </source>
</evidence>
<dbReference type="Pfam" id="PF00652">
    <property type="entry name" value="Ricin_B_lectin"/>
    <property type="match status" value="2"/>
</dbReference>
<name>A0A9K3LRJ7_9STRA</name>
<feature type="domain" description="Ricin B lectin" evidence="1">
    <location>
        <begin position="194"/>
        <end position="339"/>
    </location>
</feature>
<dbReference type="EMBL" id="JAGRRH010000007">
    <property type="protein sequence ID" value="KAG7366678.1"/>
    <property type="molecule type" value="Genomic_DNA"/>
</dbReference>
<accession>A0A9K3LRJ7</accession>
<comment type="caution">
    <text evidence="2">The sequence shown here is derived from an EMBL/GenBank/DDBJ whole genome shotgun (WGS) entry which is preliminary data.</text>
</comment>
<keyword evidence="3" id="KW-1185">Reference proteome</keyword>
<gene>
    <name evidence="2" type="ORF">IV203_029348</name>
</gene>
<sequence>MDESGTLSCRETVYVASPSPPGRSLTGDNTGTMDGVFIYSRAINGHCGGTKQTNQNNDAPAICWPCYGGKNQLFDFHPQIKGGYHIVAEHSAKCLTVDSMGDLPSLGDPVVQRTCSTNVMGQIWTVGGNKQSQQIKEKVTGLCLVRPGTSLNPGTELLLGLCGDGFNSLWTVTEPSLVTASFVRVLAGMSPVAQTPIKSLEFSGICVSVVAGSMDAGAPAVQDHCQEEEGELFSFQRVFDGIYRVVAVHSLMCLTAENVDVVSIEGATVSQFSCRDDAHQLWRITGKGGNQRLILNQHGLQSSQMPYCLNNIGGDDKAGNQIVQWPRVNTGKCEKWSISDALSPEATMI</sequence>
<evidence type="ECO:0000313" key="3">
    <source>
        <dbReference type="Proteomes" id="UP000693970"/>
    </source>
</evidence>
<reference evidence="2" key="1">
    <citation type="journal article" date="2021" name="Sci. Rep.">
        <title>Diploid genomic architecture of Nitzschia inconspicua, an elite biomass production diatom.</title>
        <authorList>
            <person name="Oliver A."/>
            <person name="Podell S."/>
            <person name="Pinowska A."/>
            <person name="Traller J.C."/>
            <person name="Smith S.R."/>
            <person name="McClure R."/>
            <person name="Beliaev A."/>
            <person name="Bohutskyi P."/>
            <person name="Hill E.A."/>
            <person name="Rabines A."/>
            <person name="Zheng H."/>
            <person name="Allen L.Z."/>
            <person name="Kuo A."/>
            <person name="Grigoriev I.V."/>
            <person name="Allen A.E."/>
            <person name="Hazlebeck D."/>
            <person name="Allen E.E."/>
        </authorList>
    </citation>
    <scope>NUCLEOTIDE SEQUENCE</scope>
    <source>
        <strain evidence="2">Hildebrandi</strain>
    </source>
</reference>